<reference evidence="6 7" key="1">
    <citation type="journal article" date="2019" name="Nat. Microbiol.">
        <title>Mediterranean grassland soil C-N compound turnover is dependent on rainfall and depth, and is mediated by genomically divergent microorganisms.</title>
        <authorList>
            <person name="Diamond S."/>
            <person name="Andeer P.F."/>
            <person name="Li Z."/>
            <person name="Crits-Christoph A."/>
            <person name="Burstein D."/>
            <person name="Anantharaman K."/>
            <person name="Lane K.R."/>
            <person name="Thomas B.C."/>
            <person name="Pan C."/>
            <person name="Northen T.R."/>
            <person name="Banfield J.F."/>
        </authorList>
    </citation>
    <scope>NUCLEOTIDE SEQUENCE [LARGE SCALE GENOMIC DNA]</scope>
    <source>
        <strain evidence="6">WS_11</strain>
    </source>
</reference>
<comment type="caution">
    <text evidence="6">The sequence shown here is derived from an EMBL/GenBank/DDBJ whole genome shotgun (WGS) entry which is preliminary data.</text>
</comment>
<keyword evidence="5" id="KW-1003">Cell membrane</keyword>
<dbReference type="AlphaFoldDB" id="A0A538TYX5"/>
<evidence type="ECO:0000256" key="4">
    <source>
        <dbReference type="ARBA" id="ARBA00023136"/>
    </source>
</evidence>
<evidence type="ECO:0000256" key="3">
    <source>
        <dbReference type="ARBA" id="ARBA00022989"/>
    </source>
</evidence>
<dbReference type="InterPro" id="IPR002781">
    <property type="entry name" value="TM_pro_TauE-like"/>
</dbReference>
<evidence type="ECO:0000313" key="6">
    <source>
        <dbReference type="EMBL" id="TMQ68850.1"/>
    </source>
</evidence>
<evidence type="ECO:0000313" key="7">
    <source>
        <dbReference type="Proteomes" id="UP000319771"/>
    </source>
</evidence>
<sequence length="141" mass="14196">MTARERLGGLLAGMVAGMAGGLFGVGGGLILVPLLTGIFRLTQHQAHGTSLAVIGAAALAAVVVYAAHGNVVWPVAAVLAVGSLLTARLGARWATRTSPHGLRRAFAIFLVLVAARLLWQTPTASGVSTIHGIAGVGFGLV</sequence>
<comment type="similarity">
    <text evidence="5">Belongs to the 4-toluene sulfonate uptake permease (TSUP) (TC 2.A.102) family.</text>
</comment>
<organism evidence="6 7">
    <name type="scientific">Eiseniibacteriota bacterium</name>
    <dbReference type="NCBI Taxonomy" id="2212470"/>
    <lineage>
        <taxon>Bacteria</taxon>
        <taxon>Candidatus Eiseniibacteriota</taxon>
    </lineage>
</organism>
<keyword evidence="3 5" id="KW-1133">Transmembrane helix</keyword>
<dbReference type="InterPro" id="IPR051598">
    <property type="entry name" value="TSUP/Inactive_protease-like"/>
</dbReference>
<feature type="transmembrane region" description="Helical" evidence="5">
    <location>
        <begin position="101"/>
        <end position="119"/>
    </location>
</feature>
<dbReference type="PANTHER" id="PTHR43701:SF2">
    <property type="entry name" value="MEMBRANE TRANSPORTER PROTEIN YJNA-RELATED"/>
    <property type="match status" value="1"/>
</dbReference>
<dbReference type="Proteomes" id="UP000319771">
    <property type="component" value="Unassembled WGS sequence"/>
</dbReference>
<dbReference type="Pfam" id="PF01925">
    <property type="entry name" value="TauE"/>
    <property type="match status" value="1"/>
</dbReference>
<feature type="non-terminal residue" evidence="6">
    <location>
        <position position="141"/>
    </location>
</feature>
<accession>A0A538TYX5</accession>
<evidence type="ECO:0000256" key="5">
    <source>
        <dbReference type="RuleBase" id="RU363041"/>
    </source>
</evidence>
<dbReference type="PANTHER" id="PTHR43701">
    <property type="entry name" value="MEMBRANE TRANSPORTER PROTEIN MJ0441-RELATED"/>
    <property type="match status" value="1"/>
</dbReference>
<evidence type="ECO:0000256" key="2">
    <source>
        <dbReference type="ARBA" id="ARBA00022692"/>
    </source>
</evidence>
<feature type="transmembrane region" description="Helical" evidence="5">
    <location>
        <begin position="48"/>
        <end position="65"/>
    </location>
</feature>
<dbReference type="EMBL" id="VBPB01000369">
    <property type="protein sequence ID" value="TMQ68850.1"/>
    <property type="molecule type" value="Genomic_DNA"/>
</dbReference>
<keyword evidence="2 5" id="KW-0812">Transmembrane</keyword>
<protein>
    <recommendedName>
        <fullName evidence="5">Probable membrane transporter protein</fullName>
    </recommendedName>
</protein>
<name>A0A538TYX5_UNCEI</name>
<comment type="subcellular location">
    <subcellularLocation>
        <location evidence="5">Cell membrane</location>
        <topology evidence="5">Multi-pass membrane protein</topology>
    </subcellularLocation>
    <subcellularLocation>
        <location evidence="1">Membrane</location>
        <topology evidence="1">Multi-pass membrane protein</topology>
    </subcellularLocation>
</comment>
<gene>
    <name evidence="6" type="ORF">E6K81_16235</name>
</gene>
<evidence type="ECO:0000256" key="1">
    <source>
        <dbReference type="ARBA" id="ARBA00004141"/>
    </source>
</evidence>
<feature type="transmembrane region" description="Helical" evidence="5">
    <location>
        <begin position="12"/>
        <end position="36"/>
    </location>
</feature>
<proteinExistence type="inferred from homology"/>
<feature type="transmembrane region" description="Helical" evidence="5">
    <location>
        <begin position="71"/>
        <end position="89"/>
    </location>
</feature>
<dbReference type="GO" id="GO:0005886">
    <property type="term" value="C:plasma membrane"/>
    <property type="evidence" value="ECO:0007669"/>
    <property type="project" value="UniProtKB-SubCell"/>
</dbReference>
<keyword evidence="4 5" id="KW-0472">Membrane</keyword>